<evidence type="ECO:0000313" key="2">
    <source>
        <dbReference type="EMBL" id="SHJ59205.1"/>
    </source>
</evidence>
<evidence type="ECO:0000259" key="1">
    <source>
        <dbReference type="Pfam" id="PF09359"/>
    </source>
</evidence>
<dbReference type="InterPro" id="IPR018966">
    <property type="entry name" value="VTC_domain"/>
</dbReference>
<dbReference type="RefSeq" id="WP_242946321.1">
    <property type="nucleotide sequence ID" value="NZ_FQZV01000031.1"/>
</dbReference>
<dbReference type="STRING" id="1121919.SAMN02745975_02420"/>
<feature type="domain" description="VTC" evidence="1">
    <location>
        <begin position="5"/>
        <end position="55"/>
    </location>
</feature>
<dbReference type="AlphaFoldDB" id="A0A1M6KJT1"/>
<sequence length="60" mass="7257">MLELLLVTMEPDKYNKAQEFYTISNLYYDTKDNHLIRNSLSKPKYKEKLRIRAYSVWGRA</sequence>
<dbReference type="InterPro" id="IPR042267">
    <property type="entry name" value="VTC_sf"/>
</dbReference>
<protein>
    <submittedName>
        <fullName evidence="2">VTC domain-containing protein</fullName>
    </submittedName>
</protein>
<dbReference type="Pfam" id="PF09359">
    <property type="entry name" value="VTC"/>
    <property type="match status" value="1"/>
</dbReference>
<proteinExistence type="predicted"/>
<dbReference type="EMBL" id="FQZV01000031">
    <property type="protein sequence ID" value="SHJ59205.1"/>
    <property type="molecule type" value="Genomic_DNA"/>
</dbReference>
<name>A0A1M6KJT1_9FIRM</name>
<dbReference type="GO" id="GO:0006799">
    <property type="term" value="P:polyphosphate biosynthetic process"/>
    <property type="evidence" value="ECO:0007669"/>
    <property type="project" value="UniProtKB-ARBA"/>
</dbReference>
<reference evidence="3" key="1">
    <citation type="submission" date="2016-11" db="EMBL/GenBank/DDBJ databases">
        <authorList>
            <person name="Varghese N."/>
            <person name="Submissions S."/>
        </authorList>
    </citation>
    <scope>NUCLEOTIDE SEQUENCE [LARGE SCALE GENOMIC DNA]</scope>
    <source>
        <strain evidence="3">DSM 17957</strain>
    </source>
</reference>
<evidence type="ECO:0000313" key="3">
    <source>
        <dbReference type="Proteomes" id="UP000184536"/>
    </source>
</evidence>
<dbReference type="Proteomes" id="UP000184536">
    <property type="component" value="Unassembled WGS sequence"/>
</dbReference>
<dbReference type="Gene3D" id="3.20.100.30">
    <property type="entry name" value="VTC, catalytic tunnel domain"/>
    <property type="match status" value="1"/>
</dbReference>
<accession>A0A1M6KJT1</accession>
<organism evidence="2 3">
    <name type="scientific">Geosporobacter subterraneus DSM 17957</name>
    <dbReference type="NCBI Taxonomy" id="1121919"/>
    <lineage>
        <taxon>Bacteria</taxon>
        <taxon>Bacillati</taxon>
        <taxon>Bacillota</taxon>
        <taxon>Clostridia</taxon>
        <taxon>Peptostreptococcales</taxon>
        <taxon>Thermotaleaceae</taxon>
        <taxon>Geosporobacter</taxon>
    </lineage>
</organism>
<gene>
    <name evidence="2" type="ORF">SAMN02745975_02420</name>
</gene>
<keyword evidence="3" id="KW-1185">Reference proteome</keyword>